<evidence type="ECO:0000256" key="3">
    <source>
        <dbReference type="ARBA" id="ARBA00022801"/>
    </source>
</evidence>
<dbReference type="GO" id="GO:0006581">
    <property type="term" value="P:acetylcholine catabolic process"/>
    <property type="evidence" value="ECO:0007669"/>
    <property type="project" value="TreeGrafter"/>
</dbReference>
<accession>A0A9J6GDS1</accession>
<evidence type="ECO:0000313" key="8">
    <source>
        <dbReference type="EMBL" id="KAH9372927.1"/>
    </source>
</evidence>
<keyword evidence="6" id="KW-0812">Transmembrane</keyword>
<dbReference type="GO" id="GO:0019695">
    <property type="term" value="P:choline metabolic process"/>
    <property type="evidence" value="ECO:0007669"/>
    <property type="project" value="TreeGrafter"/>
</dbReference>
<dbReference type="OrthoDB" id="6515937at2759"/>
<feature type="region of interest" description="Disordered" evidence="5">
    <location>
        <begin position="14"/>
        <end position="165"/>
    </location>
</feature>
<proteinExistence type="inferred from homology"/>
<dbReference type="GO" id="GO:0003990">
    <property type="term" value="F:acetylcholinesterase activity"/>
    <property type="evidence" value="ECO:0007669"/>
    <property type="project" value="TreeGrafter"/>
</dbReference>
<feature type="domain" description="Carboxylesterase type B" evidence="7">
    <location>
        <begin position="260"/>
        <end position="723"/>
    </location>
</feature>
<evidence type="ECO:0000256" key="2">
    <source>
        <dbReference type="ARBA" id="ARBA00022487"/>
    </source>
</evidence>
<name>A0A9J6GDS1_HAELO</name>
<dbReference type="PANTHER" id="PTHR43918:SF4">
    <property type="entry name" value="CARBOXYLIC ESTER HYDROLASE"/>
    <property type="match status" value="1"/>
</dbReference>
<evidence type="ECO:0000259" key="7">
    <source>
        <dbReference type="Pfam" id="PF00135"/>
    </source>
</evidence>
<keyword evidence="6" id="KW-0472">Membrane</keyword>
<dbReference type="Gene3D" id="3.40.50.1820">
    <property type="entry name" value="alpha/beta hydrolase"/>
    <property type="match status" value="1"/>
</dbReference>
<dbReference type="AlphaFoldDB" id="A0A9J6GDS1"/>
<feature type="compositionally biased region" description="Low complexity" evidence="5">
    <location>
        <begin position="143"/>
        <end position="154"/>
    </location>
</feature>
<sequence>MLLVSSSISIYSSGISTRQTQSKSRHRGRNEESPSNSAFAWKPGHRSGGPSRLLRPREPEQPASKAKKPRPPSLPSMEAATAVSASPNATATPRRRRKTNQKTSAREYSAKTSHRTSGVQPPSPRKKADGEDAQAGVHEAFVPAKAPTAEPTATQQDPKTANEQAASQLALVAPTSGPAAPMAEVVAAGIHERLPKSSLVDHSQSPLRQNKLSPRIQVAARISLVAAAFVGVLLLLVLVAKAAGAIGKPRLCAPSDAGLLVNLSLGAIRGVEVEAEDGSRARVFFGIPFAATPPEEQRFGPAHEVTELRSVFLADKKGPACVQPNIYSFGQHEPSNLSDDCLTLNVYTPDACWLRGREPLPVLFFVGGYMSHTLGWSGAYDWQNLASRGHLVVVAPNHRMGVVGYLNSGQNATSNMGVRDVLLAWRWTKEHIAAFGGDPDNVVPLAHSSGAVMMTALLAKPQLVTAKRAIILSQSLFTFSLPQTGDIGSNRTRKAALLVGCCEDSTCSSLPLDGEKAFSVLVSCLSNINASQLAEQMASGLSELDVMSEPLGLKPRRLPGNHGFFDGMRLLVGSVMHENDRMLLTWLRHSNLTDAPMSEAIARLVDALGFPSKFAAFMKAFVGVDSNREDLLSKGFQLSTRVLYHCPLTEYAERATRAGAQVYYFVLNEDPYPTPDRLNYSSFGDDLLFISGSSAIANGSATQAQRQLSMDLMDNVAAFAKTG</sequence>
<keyword evidence="2" id="KW-0719">Serine esterase</keyword>
<comment type="caution">
    <text evidence="8">The sequence shown here is derived from an EMBL/GenBank/DDBJ whole genome shotgun (WGS) entry which is preliminary data.</text>
</comment>
<dbReference type="InterPro" id="IPR050654">
    <property type="entry name" value="AChE-related_enzymes"/>
</dbReference>
<organism evidence="8 9">
    <name type="scientific">Haemaphysalis longicornis</name>
    <name type="common">Bush tick</name>
    <dbReference type="NCBI Taxonomy" id="44386"/>
    <lineage>
        <taxon>Eukaryota</taxon>
        <taxon>Metazoa</taxon>
        <taxon>Ecdysozoa</taxon>
        <taxon>Arthropoda</taxon>
        <taxon>Chelicerata</taxon>
        <taxon>Arachnida</taxon>
        <taxon>Acari</taxon>
        <taxon>Parasitiformes</taxon>
        <taxon>Ixodida</taxon>
        <taxon>Ixodoidea</taxon>
        <taxon>Ixodidae</taxon>
        <taxon>Haemaphysalinae</taxon>
        <taxon>Haemaphysalis</taxon>
    </lineage>
</organism>
<keyword evidence="3" id="KW-0378">Hydrolase</keyword>
<evidence type="ECO:0000256" key="6">
    <source>
        <dbReference type="SAM" id="Phobius"/>
    </source>
</evidence>
<gene>
    <name evidence="8" type="ORF">HPB48_020065</name>
</gene>
<evidence type="ECO:0000256" key="1">
    <source>
        <dbReference type="ARBA" id="ARBA00005964"/>
    </source>
</evidence>
<dbReference type="InterPro" id="IPR019819">
    <property type="entry name" value="Carboxylesterase_B_CS"/>
</dbReference>
<evidence type="ECO:0000256" key="4">
    <source>
        <dbReference type="ARBA" id="ARBA00023180"/>
    </source>
</evidence>
<keyword evidence="6" id="KW-1133">Transmembrane helix</keyword>
<protein>
    <recommendedName>
        <fullName evidence="7">Carboxylesterase type B domain-containing protein</fullName>
    </recommendedName>
</protein>
<evidence type="ECO:0000256" key="5">
    <source>
        <dbReference type="SAM" id="MobiDB-lite"/>
    </source>
</evidence>
<dbReference type="VEuPathDB" id="VectorBase:HLOH_047101"/>
<dbReference type="GO" id="GO:0005886">
    <property type="term" value="C:plasma membrane"/>
    <property type="evidence" value="ECO:0007669"/>
    <property type="project" value="TreeGrafter"/>
</dbReference>
<dbReference type="Proteomes" id="UP000821853">
    <property type="component" value="Chromosome 4"/>
</dbReference>
<dbReference type="SUPFAM" id="SSF53474">
    <property type="entry name" value="alpha/beta-Hydrolases"/>
    <property type="match status" value="1"/>
</dbReference>
<dbReference type="InterPro" id="IPR029058">
    <property type="entry name" value="AB_hydrolase_fold"/>
</dbReference>
<reference evidence="8 9" key="1">
    <citation type="journal article" date="2020" name="Cell">
        <title>Large-Scale Comparative Analyses of Tick Genomes Elucidate Their Genetic Diversity and Vector Capacities.</title>
        <authorList>
            <consortium name="Tick Genome and Microbiome Consortium (TIGMIC)"/>
            <person name="Jia N."/>
            <person name="Wang J."/>
            <person name="Shi W."/>
            <person name="Du L."/>
            <person name="Sun Y."/>
            <person name="Zhan W."/>
            <person name="Jiang J.F."/>
            <person name="Wang Q."/>
            <person name="Zhang B."/>
            <person name="Ji P."/>
            <person name="Bell-Sakyi L."/>
            <person name="Cui X.M."/>
            <person name="Yuan T.T."/>
            <person name="Jiang B.G."/>
            <person name="Yang W.F."/>
            <person name="Lam T.T."/>
            <person name="Chang Q.C."/>
            <person name="Ding S.J."/>
            <person name="Wang X.J."/>
            <person name="Zhu J.G."/>
            <person name="Ruan X.D."/>
            <person name="Zhao L."/>
            <person name="Wei J.T."/>
            <person name="Ye R.Z."/>
            <person name="Que T.C."/>
            <person name="Du C.H."/>
            <person name="Zhou Y.H."/>
            <person name="Cheng J.X."/>
            <person name="Dai P.F."/>
            <person name="Guo W.B."/>
            <person name="Han X.H."/>
            <person name="Huang E.J."/>
            <person name="Li L.F."/>
            <person name="Wei W."/>
            <person name="Gao Y.C."/>
            <person name="Liu J.Z."/>
            <person name="Shao H.Z."/>
            <person name="Wang X."/>
            <person name="Wang C.C."/>
            <person name="Yang T.C."/>
            <person name="Huo Q.B."/>
            <person name="Li W."/>
            <person name="Chen H.Y."/>
            <person name="Chen S.E."/>
            <person name="Zhou L.G."/>
            <person name="Ni X.B."/>
            <person name="Tian J.H."/>
            <person name="Sheng Y."/>
            <person name="Liu T."/>
            <person name="Pan Y.S."/>
            <person name="Xia L.Y."/>
            <person name="Li J."/>
            <person name="Zhao F."/>
            <person name="Cao W.C."/>
        </authorList>
    </citation>
    <scope>NUCLEOTIDE SEQUENCE [LARGE SCALE GENOMIC DNA]</scope>
    <source>
        <strain evidence="8">HaeL-2018</strain>
    </source>
</reference>
<feature type="compositionally biased region" description="Polar residues" evidence="5">
    <location>
        <begin position="155"/>
        <end position="165"/>
    </location>
</feature>
<evidence type="ECO:0000313" key="9">
    <source>
        <dbReference type="Proteomes" id="UP000821853"/>
    </source>
</evidence>
<keyword evidence="9" id="KW-1185">Reference proteome</keyword>
<dbReference type="GO" id="GO:0005615">
    <property type="term" value="C:extracellular space"/>
    <property type="evidence" value="ECO:0007669"/>
    <property type="project" value="TreeGrafter"/>
</dbReference>
<keyword evidence="4" id="KW-0325">Glycoprotein</keyword>
<dbReference type="PROSITE" id="PS00941">
    <property type="entry name" value="CARBOXYLESTERASE_B_2"/>
    <property type="match status" value="1"/>
</dbReference>
<dbReference type="EMBL" id="JABSTR010000006">
    <property type="protein sequence ID" value="KAH9372927.1"/>
    <property type="molecule type" value="Genomic_DNA"/>
</dbReference>
<feature type="transmembrane region" description="Helical" evidence="6">
    <location>
        <begin position="218"/>
        <end position="240"/>
    </location>
</feature>
<dbReference type="PANTHER" id="PTHR43918">
    <property type="entry name" value="ACETYLCHOLINESTERASE"/>
    <property type="match status" value="1"/>
</dbReference>
<comment type="similarity">
    <text evidence="1">Belongs to the type-B carboxylesterase/lipase family.</text>
</comment>
<dbReference type="Pfam" id="PF00135">
    <property type="entry name" value="COesterase"/>
    <property type="match status" value="1"/>
</dbReference>
<dbReference type="OMA" id="SATEEWP"/>
<dbReference type="InterPro" id="IPR002018">
    <property type="entry name" value="CarbesteraseB"/>
</dbReference>